<evidence type="ECO:0000256" key="3">
    <source>
        <dbReference type="SAM" id="SignalP"/>
    </source>
</evidence>
<organism evidence="4 5">
    <name type="scientific">Phytophthora nicotianae P1976</name>
    <dbReference type="NCBI Taxonomy" id="1317066"/>
    <lineage>
        <taxon>Eukaryota</taxon>
        <taxon>Sar</taxon>
        <taxon>Stramenopiles</taxon>
        <taxon>Oomycota</taxon>
        <taxon>Peronosporomycetes</taxon>
        <taxon>Peronosporales</taxon>
        <taxon>Peronosporaceae</taxon>
        <taxon>Phytophthora</taxon>
    </lineage>
</organism>
<evidence type="ECO:0000256" key="2">
    <source>
        <dbReference type="RuleBase" id="RU361163"/>
    </source>
</evidence>
<dbReference type="InterPro" id="IPR013319">
    <property type="entry name" value="GH11/12"/>
</dbReference>
<sequence length="259" mass="28087">SPSCSFCDLPRTAKAQSTTVMNFLLPAAIALAVTTARAEDFCGSTDTQNGKVEVGAFKVVNNHWTVAGKQCTGVDWSETTTIAWHTSYNITGDNDPMYKSFAAAERNLQPYQISSIATIPTSFDFNYTSDGDMVSNVAYDMFTSWTPAGHPNFELMVWLATYGGAKPKSTSGQPIKTVNVAGVDFELYSGYNQNINVFSYVAKQPVTSFKGDLKLFFNELPSSNTIDGSQYLQVLQAGTQAFKGTNAKLTVTGYSVNVI</sequence>
<dbReference type="Proteomes" id="UP000028582">
    <property type="component" value="Unassembled WGS sequence"/>
</dbReference>
<protein>
    <submittedName>
        <fullName evidence="4">Uncharacterized protein</fullName>
    </submittedName>
</protein>
<keyword evidence="2" id="KW-0624">Polysaccharide degradation</keyword>
<evidence type="ECO:0000256" key="1">
    <source>
        <dbReference type="ARBA" id="ARBA00005519"/>
    </source>
</evidence>
<feature type="signal peptide" evidence="3">
    <location>
        <begin position="1"/>
        <end position="38"/>
    </location>
</feature>
<dbReference type="InterPro" id="IPR002594">
    <property type="entry name" value="GH12"/>
</dbReference>
<dbReference type="EMBL" id="ANJA01001669">
    <property type="protein sequence ID" value="ETO75365.1"/>
    <property type="molecule type" value="Genomic_DNA"/>
</dbReference>
<dbReference type="Gene3D" id="2.60.120.180">
    <property type="match status" value="1"/>
</dbReference>
<dbReference type="GO" id="GO:0000272">
    <property type="term" value="P:polysaccharide catabolic process"/>
    <property type="evidence" value="ECO:0007669"/>
    <property type="project" value="UniProtKB-KW"/>
</dbReference>
<dbReference type="Pfam" id="PF01670">
    <property type="entry name" value="Glyco_hydro_12"/>
    <property type="match status" value="1"/>
</dbReference>
<keyword evidence="2" id="KW-0378">Hydrolase</keyword>
<keyword evidence="2" id="KW-0119">Carbohydrate metabolism</keyword>
<dbReference type="GO" id="GO:0008810">
    <property type="term" value="F:cellulase activity"/>
    <property type="evidence" value="ECO:0007669"/>
    <property type="project" value="InterPro"/>
</dbReference>
<keyword evidence="3" id="KW-0732">Signal</keyword>
<dbReference type="SUPFAM" id="SSF49899">
    <property type="entry name" value="Concanavalin A-like lectins/glucanases"/>
    <property type="match status" value="1"/>
</dbReference>
<evidence type="ECO:0000313" key="5">
    <source>
        <dbReference type="Proteomes" id="UP000028582"/>
    </source>
</evidence>
<evidence type="ECO:0000313" key="4">
    <source>
        <dbReference type="EMBL" id="ETO75365.1"/>
    </source>
</evidence>
<feature type="chain" id="PRO_5001753887" evidence="3">
    <location>
        <begin position="39"/>
        <end position="259"/>
    </location>
</feature>
<gene>
    <name evidence="4" type="ORF">F444_09007</name>
</gene>
<comment type="caution">
    <text evidence="4">The sequence shown here is derived from an EMBL/GenBank/DDBJ whole genome shotgun (WGS) entry which is preliminary data.</text>
</comment>
<dbReference type="PANTHER" id="PTHR34002">
    <property type="entry name" value="BLR1656 PROTEIN"/>
    <property type="match status" value="1"/>
</dbReference>
<proteinExistence type="inferred from homology"/>
<keyword evidence="2" id="KW-0326">Glycosidase</keyword>
<reference evidence="4 5" key="1">
    <citation type="submission" date="2013-11" db="EMBL/GenBank/DDBJ databases">
        <title>The Genome Sequence of Phytophthora parasitica P1976.</title>
        <authorList>
            <consortium name="The Broad Institute Genomics Platform"/>
            <person name="Russ C."/>
            <person name="Tyler B."/>
            <person name="Panabieres F."/>
            <person name="Shan W."/>
            <person name="Tripathy S."/>
            <person name="Grunwald N."/>
            <person name="Machado M."/>
            <person name="Johnson C.S."/>
            <person name="Walker B."/>
            <person name="Young S."/>
            <person name="Zeng Q."/>
            <person name="Gargeya S."/>
            <person name="Fitzgerald M."/>
            <person name="Haas B."/>
            <person name="Abouelleil A."/>
            <person name="Allen A.W."/>
            <person name="Alvarado L."/>
            <person name="Arachchi H.M."/>
            <person name="Berlin A.M."/>
            <person name="Chapman S.B."/>
            <person name="Gainer-Dewar J."/>
            <person name="Goldberg J."/>
            <person name="Griggs A."/>
            <person name="Gujja S."/>
            <person name="Hansen M."/>
            <person name="Howarth C."/>
            <person name="Imamovic A."/>
            <person name="Ireland A."/>
            <person name="Larimer J."/>
            <person name="McCowan C."/>
            <person name="Murphy C."/>
            <person name="Pearson M."/>
            <person name="Poon T.W."/>
            <person name="Priest M."/>
            <person name="Roberts A."/>
            <person name="Saif S."/>
            <person name="Shea T."/>
            <person name="Sisk P."/>
            <person name="Sykes S."/>
            <person name="Wortman J."/>
            <person name="Nusbaum C."/>
            <person name="Birren B."/>
        </authorList>
    </citation>
    <scope>NUCLEOTIDE SEQUENCE [LARGE SCALE GENOMIC DNA]</scope>
    <source>
        <strain evidence="4 5">P1976</strain>
    </source>
</reference>
<comment type="similarity">
    <text evidence="1 2">Belongs to the glycosyl hydrolase 12 (cellulase H) family.</text>
</comment>
<dbReference type="InterPro" id="IPR013320">
    <property type="entry name" value="ConA-like_dom_sf"/>
</dbReference>
<accession>A0A081A904</accession>
<name>A0A081A904_PHYNI</name>
<feature type="non-terminal residue" evidence="4">
    <location>
        <position position="1"/>
    </location>
</feature>
<dbReference type="PANTHER" id="PTHR34002:SF9">
    <property type="entry name" value="XYLOGLUCAN-SPECIFIC ENDO-BETA-1,4-GLUCANASE A"/>
    <property type="match status" value="1"/>
</dbReference>
<dbReference type="AlphaFoldDB" id="A0A081A904"/>
<dbReference type="OrthoDB" id="95118at2759"/>